<dbReference type="InterPro" id="IPR036291">
    <property type="entry name" value="NAD(P)-bd_dom_sf"/>
</dbReference>
<evidence type="ECO:0000313" key="4">
    <source>
        <dbReference type="EMBL" id="NMJ39873.1"/>
    </source>
</evidence>
<comment type="caution">
    <text evidence="4">The sequence shown here is derived from an EMBL/GenBank/DDBJ whole genome shotgun (WGS) entry which is preliminary data.</text>
</comment>
<keyword evidence="2" id="KW-0560">Oxidoreductase</keyword>
<proteinExistence type="inferred from homology"/>
<dbReference type="GO" id="GO:0016491">
    <property type="term" value="F:oxidoreductase activity"/>
    <property type="evidence" value="ECO:0007669"/>
    <property type="project" value="UniProtKB-KW"/>
</dbReference>
<reference evidence="4 5" key="1">
    <citation type="submission" date="2020-03" db="EMBL/GenBank/DDBJ databases">
        <authorList>
            <person name="Sun Q."/>
        </authorList>
    </citation>
    <scope>NUCLEOTIDE SEQUENCE [LARGE SCALE GENOMIC DNA]</scope>
    <source>
        <strain evidence="4 5">JC162</strain>
    </source>
</reference>
<organism evidence="4 5">
    <name type="scientific">Neoroseomonas marina</name>
    <dbReference type="NCBI Taxonomy" id="1232220"/>
    <lineage>
        <taxon>Bacteria</taxon>
        <taxon>Pseudomonadati</taxon>
        <taxon>Pseudomonadota</taxon>
        <taxon>Alphaproteobacteria</taxon>
        <taxon>Acetobacterales</taxon>
        <taxon>Acetobacteraceae</taxon>
        <taxon>Neoroseomonas</taxon>
    </lineage>
</organism>
<dbReference type="CDD" id="cd05233">
    <property type="entry name" value="SDR_c"/>
    <property type="match status" value="1"/>
</dbReference>
<dbReference type="RefSeq" id="WP_170052181.1">
    <property type="nucleotide sequence ID" value="NZ_JABBKX010000001.1"/>
</dbReference>
<dbReference type="Gene3D" id="3.40.50.720">
    <property type="entry name" value="NAD(P)-binding Rossmann-like Domain"/>
    <property type="match status" value="1"/>
</dbReference>
<protein>
    <submittedName>
        <fullName evidence="4">SDR family oxidoreductase</fullName>
    </submittedName>
</protein>
<dbReference type="InterPro" id="IPR002347">
    <property type="entry name" value="SDR_fam"/>
</dbReference>
<sequence length="268" mass="27810">MGRVVLITGAAGGIGKAMVESTLAAGHAVAALDRDRVGLDALAAAHPGAALHPIVADLGTETGCREGLAAAAARFGRVDAVVNNAGIGVSSLRPDAETRLPSIEELDAATWDRFFAINVRAPMLLLREALPMMRAAGWGRVVNNTTSFRTMLRVLPYGSTKAALEAASAVWAEELAGTGITVNVLIPGGPTDTPFIGAGATWPREQMLRPAVMGPPLAWLLSDAAQGITGQRITAGRWDAAAPEAATAMRPIGWPELAADAVWLQAKR</sequence>
<gene>
    <name evidence="4" type="ORF">GWK16_01370</name>
</gene>
<accession>A0A848E8S4</accession>
<dbReference type="AlphaFoldDB" id="A0A848E8S4"/>
<keyword evidence="5" id="KW-1185">Reference proteome</keyword>
<comment type="similarity">
    <text evidence="1 3">Belongs to the short-chain dehydrogenases/reductases (SDR) family.</text>
</comment>
<dbReference type="PANTHER" id="PTHR43669:SF3">
    <property type="entry name" value="ALCOHOL DEHYDROGENASE, PUTATIVE (AFU_ORTHOLOGUE AFUA_3G03445)-RELATED"/>
    <property type="match status" value="1"/>
</dbReference>
<evidence type="ECO:0000256" key="2">
    <source>
        <dbReference type="ARBA" id="ARBA00023002"/>
    </source>
</evidence>
<dbReference type="SUPFAM" id="SSF51735">
    <property type="entry name" value="NAD(P)-binding Rossmann-fold domains"/>
    <property type="match status" value="1"/>
</dbReference>
<name>A0A848E8S4_9PROT</name>
<dbReference type="PRINTS" id="PR00081">
    <property type="entry name" value="GDHRDH"/>
</dbReference>
<dbReference type="PRINTS" id="PR00080">
    <property type="entry name" value="SDRFAMILY"/>
</dbReference>
<dbReference type="Proteomes" id="UP000548582">
    <property type="component" value="Unassembled WGS sequence"/>
</dbReference>
<dbReference type="EMBL" id="JABBKX010000001">
    <property type="protein sequence ID" value="NMJ39873.1"/>
    <property type="molecule type" value="Genomic_DNA"/>
</dbReference>
<dbReference type="Pfam" id="PF00106">
    <property type="entry name" value="adh_short"/>
    <property type="match status" value="1"/>
</dbReference>
<dbReference type="PANTHER" id="PTHR43669">
    <property type="entry name" value="5-KETO-D-GLUCONATE 5-REDUCTASE"/>
    <property type="match status" value="1"/>
</dbReference>
<evidence type="ECO:0000256" key="3">
    <source>
        <dbReference type="RuleBase" id="RU000363"/>
    </source>
</evidence>
<evidence type="ECO:0000256" key="1">
    <source>
        <dbReference type="ARBA" id="ARBA00006484"/>
    </source>
</evidence>
<evidence type="ECO:0000313" key="5">
    <source>
        <dbReference type="Proteomes" id="UP000548582"/>
    </source>
</evidence>